<dbReference type="Pfam" id="PF21601">
    <property type="entry name" value="GldM_2nd"/>
    <property type="match status" value="1"/>
</dbReference>
<protein>
    <submittedName>
        <fullName evidence="3">Uncharacterized protein</fullName>
    </submittedName>
</protein>
<feature type="domain" description="Gliding motility-associated protein GldM first immunoglobulin-like" evidence="2">
    <location>
        <begin position="218"/>
        <end position="315"/>
    </location>
</feature>
<evidence type="ECO:0000259" key="1">
    <source>
        <dbReference type="Pfam" id="PF12081"/>
    </source>
</evidence>
<gene>
    <name evidence="3" type="ORF">EJV47_05770</name>
</gene>
<dbReference type="OrthoDB" id="1490890at2"/>
<accession>A0A3S0QKE7</accession>
<sequence length="318" mass="34093">MLSIRYLTTYGGVGLLLGGLPGCQSGPSAAELRQLQALDATLQLSNAGRARQATGYVGGIERNVTRNRGQPKDVAVLHLAQQVQARAQAEVRYLRRLRQRLLAGRGAAASLGATEPVAALLLAPGGAADSLQRRLNAYARFVQQILPAQDTMLAADARHDLRVQEAVGKELNEWGFRELHFRGASVASALATLARQEADVTRLARQALEKLAEKVGSSCIVFERIGAVAAPESNTVREGDTYRATLYLGTTGSEVYGVRMTANGQPVKVNYDMHGTVQLPVPAAAPAGPAAWEAVVQGRYGGRDTTFRLRVPYTIQRP</sequence>
<keyword evidence="4" id="KW-1185">Reference proteome</keyword>
<dbReference type="InterPro" id="IPR022720">
    <property type="entry name" value="Motility-assoc_prot_GldM_N"/>
</dbReference>
<evidence type="ECO:0000313" key="4">
    <source>
        <dbReference type="Proteomes" id="UP000282184"/>
    </source>
</evidence>
<evidence type="ECO:0000259" key="2">
    <source>
        <dbReference type="Pfam" id="PF21601"/>
    </source>
</evidence>
<dbReference type="Pfam" id="PF12081">
    <property type="entry name" value="GldM_1st"/>
    <property type="match status" value="1"/>
</dbReference>
<dbReference type="EMBL" id="RXOF01000002">
    <property type="protein sequence ID" value="RTQ52519.1"/>
    <property type="molecule type" value="Genomic_DNA"/>
</dbReference>
<name>A0A3S0QKE7_9BACT</name>
<dbReference type="AlphaFoldDB" id="A0A3S0QKE7"/>
<dbReference type="InterPro" id="IPR048405">
    <property type="entry name" value="GldM_Ig-like-1"/>
</dbReference>
<evidence type="ECO:0000313" key="3">
    <source>
        <dbReference type="EMBL" id="RTQ52519.1"/>
    </source>
</evidence>
<proteinExistence type="predicted"/>
<dbReference type="Proteomes" id="UP000282184">
    <property type="component" value="Unassembled WGS sequence"/>
</dbReference>
<comment type="caution">
    <text evidence="3">The sequence shown here is derived from an EMBL/GenBank/DDBJ whole genome shotgun (WGS) entry which is preliminary data.</text>
</comment>
<reference evidence="3 4" key="1">
    <citation type="submission" date="2018-12" db="EMBL/GenBank/DDBJ databases">
        <title>Hymenobacter gummosus sp. nov., isolated from a spring.</title>
        <authorList>
            <person name="Nie L."/>
        </authorList>
    </citation>
    <scope>NUCLEOTIDE SEQUENCE [LARGE SCALE GENOMIC DNA]</scope>
    <source>
        <strain evidence="3 4">KCTC 52166</strain>
    </source>
</reference>
<organism evidence="3 4">
    <name type="scientific">Hymenobacter gummosus</name>
    <dbReference type="NCBI Taxonomy" id="1776032"/>
    <lineage>
        <taxon>Bacteria</taxon>
        <taxon>Pseudomonadati</taxon>
        <taxon>Bacteroidota</taxon>
        <taxon>Cytophagia</taxon>
        <taxon>Cytophagales</taxon>
        <taxon>Hymenobacteraceae</taxon>
        <taxon>Hymenobacter</taxon>
    </lineage>
</organism>
<feature type="domain" description="Gliding motility-associated protein GldM N-terminal" evidence="1">
    <location>
        <begin position="35"/>
        <end position="213"/>
    </location>
</feature>
<dbReference type="RefSeq" id="WP_126692175.1">
    <property type="nucleotide sequence ID" value="NZ_RXOF01000002.1"/>
</dbReference>